<feature type="region of interest" description="LT domain" evidence="7">
    <location>
        <begin position="267"/>
        <end position="456"/>
    </location>
</feature>
<dbReference type="GO" id="GO:0009279">
    <property type="term" value="C:cell outer membrane"/>
    <property type="evidence" value="ECO:0007669"/>
    <property type="project" value="UniProtKB-SubCell"/>
</dbReference>
<dbReference type="HAMAP" id="MF_02016">
    <property type="entry name" value="MltF"/>
    <property type="match status" value="1"/>
</dbReference>
<dbReference type="PROSITE" id="PS51257">
    <property type="entry name" value="PROKAR_LIPOPROTEIN"/>
    <property type="match status" value="1"/>
</dbReference>
<comment type="similarity">
    <text evidence="1">Belongs to the bacterial solute-binding protein 3 family.</text>
</comment>
<keyword evidence="10" id="KW-1185">Reference proteome</keyword>
<evidence type="ECO:0000313" key="10">
    <source>
        <dbReference type="Proteomes" id="UP000198611"/>
    </source>
</evidence>
<dbReference type="Proteomes" id="UP000198611">
    <property type="component" value="Unassembled WGS sequence"/>
</dbReference>
<evidence type="ECO:0000256" key="1">
    <source>
        <dbReference type="ARBA" id="ARBA00010333"/>
    </source>
</evidence>
<dbReference type="STRING" id="1123397.SAMN05660831_02528"/>
<organism evidence="9 10">
    <name type="scientific">Thiohalospira halophila DSM 15071</name>
    <dbReference type="NCBI Taxonomy" id="1123397"/>
    <lineage>
        <taxon>Bacteria</taxon>
        <taxon>Pseudomonadati</taxon>
        <taxon>Pseudomonadota</taxon>
        <taxon>Gammaproteobacteria</taxon>
        <taxon>Thiohalospirales</taxon>
        <taxon>Thiohalospiraceae</taxon>
        <taxon>Thiohalospira</taxon>
    </lineage>
</organism>
<dbReference type="CDD" id="cd01009">
    <property type="entry name" value="PBP2_YfhD_N"/>
    <property type="match status" value="1"/>
</dbReference>
<keyword evidence="2 7" id="KW-0732">Signal</keyword>
<dbReference type="EC" id="4.2.2.n1" evidence="7"/>
<dbReference type="InterPro" id="IPR023703">
    <property type="entry name" value="MltF"/>
</dbReference>
<evidence type="ECO:0000313" key="9">
    <source>
        <dbReference type="EMBL" id="SFD88403.1"/>
    </source>
</evidence>
<dbReference type="RefSeq" id="WP_093429137.1">
    <property type="nucleotide sequence ID" value="NZ_FOMJ01000011.1"/>
</dbReference>
<protein>
    <recommendedName>
        <fullName evidence="7">Membrane-bound lytic murein transglycosylase F</fullName>
        <ecNumber evidence="7">4.2.2.n1</ecNumber>
    </recommendedName>
    <alternativeName>
        <fullName evidence="7">Murein lyase F</fullName>
    </alternativeName>
</protein>
<reference evidence="9 10" key="1">
    <citation type="submission" date="2016-10" db="EMBL/GenBank/DDBJ databases">
        <authorList>
            <person name="de Groot N.N."/>
        </authorList>
    </citation>
    <scope>NUCLEOTIDE SEQUENCE [LARGE SCALE GENOMIC DNA]</scope>
    <source>
        <strain evidence="9 10">HL3</strain>
    </source>
</reference>
<dbReference type="PANTHER" id="PTHR35936:SF32">
    <property type="entry name" value="MEMBRANE-BOUND LYTIC MUREIN TRANSGLYCOSYLASE F"/>
    <property type="match status" value="1"/>
</dbReference>
<dbReference type="Gene3D" id="3.40.190.10">
    <property type="entry name" value="Periplasmic binding protein-like II"/>
    <property type="match status" value="2"/>
</dbReference>
<dbReference type="GO" id="GO:0016998">
    <property type="term" value="P:cell wall macromolecule catabolic process"/>
    <property type="evidence" value="ECO:0007669"/>
    <property type="project" value="UniProtKB-UniRule"/>
</dbReference>
<comment type="caution">
    <text evidence="7">Lacks conserved residue(s) required for the propagation of feature annotation.</text>
</comment>
<dbReference type="CDD" id="cd13403">
    <property type="entry name" value="MLTF-like"/>
    <property type="match status" value="1"/>
</dbReference>
<dbReference type="SMART" id="SM00062">
    <property type="entry name" value="PBPb"/>
    <property type="match status" value="1"/>
</dbReference>
<dbReference type="AlphaFoldDB" id="A0A1I1W4Z5"/>
<dbReference type="InterPro" id="IPR001638">
    <property type="entry name" value="Solute-binding_3/MltF_N"/>
</dbReference>
<dbReference type="Pfam" id="PF00497">
    <property type="entry name" value="SBP_bac_3"/>
    <property type="match status" value="1"/>
</dbReference>
<dbReference type="NCBIfam" id="NF008112">
    <property type="entry name" value="PRK10859.1"/>
    <property type="match status" value="1"/>
</dbReference>
<feature type="domain" description="Solute-binding protein family 3/N-terminal" evidence="8">
    <location>
        <begin position="41"/>
        <end position="266"/>
    </location>
</feature>
<accession>A0A1I1W4Z5</accession>
<sequence length="456" mass="51811">MGNRILKGLVPTALLLLVGCGDDGASEARTAELAEIREAGELVVLTRNAPTTYYIDRDGRPAGPEYDLVAAFAEHLGVELRLEVRHEIGTILEDLSAGRADLAAAGLTATEGRQARFRTGPSYQQVQQQVICRRGGDIPSDIAELPDVALKVIGDSSYVERLQELKADRVPGLDWEVGRDLSTELVLEQVWERRVDCTVADSNIFAINRRYYPELLRAFPITEQEPLAWLMPSDAAGLESAVDEWMAQYEAAGGLARMQSRYYGHVEIFDYVDTARYVRRIDRRLPRFRRFFHQAAEAEGLDWHLLAAQSYQESHWDPAARSPTGVRGLMMLTQPTAREVGVENRLDPRQSIRGGARYLADLRQRLPDSVTGRDRTWLALAAYNVGMGHLYDARRLAERLDRDPDRWTSMREVLPLLTQPRYYRDLRYGYARGNEPVHYVRRIRNYVDILERQLEG</sequence>
<name>A0A1I1W4Z5_9GAMM</name>
<comment type="subcellular location">
    <subcellularLocation>
        <location evidence="7">Cell outer membrane</location>
        <topology evidence="7">Peripheral membrane protein</topology>
    </subcellularLocation>
    <text evidence="7">Attached to the inner leaflet of the outer membrane.</text>
</comment>
<evidence type="ECO:0000256" key="7">
    <source>
        <dbReference type="HAMAP-Rule" id="MF_02016"/>
    </source>
</evidence>
<gene>
    <name evidence="7" type="primary">mltF</name>
    <name evidence="9" type="ORF">SAMN05660831_02528</name>
</gene>
<evidence type="ECO:0000256" key="6">
    <source>
        <dbReference type="ARBA" id="ARBA00023316"/>
    </source>
</evidence>
<dbReference type="GO" id="GO:0071555">
    <property type="term" value="P:cell wall organization"/>
    <property type="evidence" value="ECO:0007669"/>
    <property type="project" value="UniProtKB-KW"/>
</dbReference>
<dbReference type="InterPro" id="IPR008258">
    <property type="entry name" value="Transglycosylase_SLT_dom_1"/>
</dbReference>
<evidence type="ECO:0000256" key="4">
    <source>
        <dbReference type="ARBA" id="ARBA00023237"/>
    </source>
</evidence>
<keyword evidence="6 7" id="KW-0961">Cell wall biogenesis/degradation</keyword>
<evidence type="ECO:0000256" key="2">
    <source>
        <dbReference type="ARBA" id="ARBA00022729"/>
    </source>
</evidence>
<keyword evidence="3 7" id="KW-0472">Membrane</keyword>
<dbReference type="GO" id="GO:0009253">
    <property type="term" value="P:peptidoglycan catabolic process"/>
    <property type="evidence" value="ECO:0007669"/>
    <property type="project" value="TreeGrafter"/>
</dbReference>
<comment type="similarity">
    <text evidence="7">In the N-terminal section; belongs to the bacterial solute-binding protein 3 family.</text>
</comment>
<dbReference type="InterPro" id="IPR023346">
    <property type="entry name" value="Lysozyme-like_dom_sf"/>
</dbReference>
<dbReference type="PANTHER" id="PTHR35936">
    <property type="entry name" value="MEMBRANE-BOUND LYTIC MUREIN TRANSGLYCOSYLASE F"/>
    <property type="match status" value="1"/>
</dbReference>
<keyword evidence="5 7" id="KW-0456">Lyase</keyword>
<comment type="domain">
    <text evidence="7">The N-terminal domain does not have lytic activity and probably modulates enzymatic activity. The C-terminal domain is the catalytic active domain.</text>
</comment>
<comment type="function">
    <text evidence="7">Murein-degrading enzyme that degrades murein glycan strands and insoluble, high-molecular weight murein sacculi, with the concomitant formation of a 1,6-anhydromuramoyl product. Lytic transglycosylases (LTs) play an integral role in the metabolism of the peptidoglycan (PG) sacculus. Their lytic action creates space within the PG sacculus to allow for its expansion as well as for the insertion of various structures such as secretion systems and flagella.</text>
</comment>
<keyword evidence="4 7" id="KW-0998">Cell outer membrane</keyword>
<evidence type="ECO:0000259" key="8">
    <source>
        <dbReference type="SMART" id="SM00062"/>
    </source>
</evidence>
<dbReference type="SUPFAM" id="SSF53955">
    <property type="entry name" value="Lysozyme-like"/>
    <property type="match status" value="1"/>
</dbReference>
<evidence type="ECO:0000256" key="3">
    <source>
        <dbReference type="ARBA" id="ARBA00023136"/>
    </source>
</evidence>
<dbReference type="Gene3D" id="1.10.530.10">
    <property type="match status" value="1"/>
</dbReference>
<feature type="active site" evidence="7">
    <location>
        <position position="313"/>
    </location>
</feature>
<dbReference type="EMBL" id="FOMJ01000011">
    <property type="protein sequence ID" value="SFD88403.1"/>
    <property type="molecule type" value="Genomic_DNA"/>
</dbReference>
<dbReference type="OrthoDB" id="9815002at2"/>
<dbReference type="SUPFAM" id="SSF53850">
    <property type="entry name" value="Periplasmic binding protein-like II"/>
    <property type="match status" value="1"/>
</dbReference>
<comment type="similarity">
    <text evidence="7">In the C-terminal section; belongs to the transglycosylase Slt family.</text>
</comment>
<evidence type="ECO:0000256" key="5">
    <source>
        <dbReference type="ARBA" id="ARBA00023239"/>
    </source>
</evidence>
<proteinExistence type="inferred from homology"/>
<dbReference type="Pfam" id="PF01464">
    <property type="entry name" value="SLT"/>
    <property type="match status" value="1"/>
</dbReference>
<dbReference type="GO" id="GO:0008933">
    <property type="term" value="F:peptidoglycan lytic transglycosylase activity"/>
    <property type="evidence" value="ECO:0007669"/>
    <property type="project" value="UniProtKB-UniRule"/>
</dbReference>
<comment type="catalytic activity">
    <reaction evidence="7">
        <text>Exolytic cleavage of the (1-&gt;4)-beta-glycosidic linkage between N-acetylmuramic acid (MurNAc) and N-acetylglucosamine (GlcNAc) residues in peptidoglycan, from either the reducing or the non-reducing ends of the peptidoglycan chains, with concomitant formation of a 1,6-anhydrobond in the MurNAc residue.</text>
        <dbReference type="EC" id="4.2.2.n1"/>
    </reaction>
</comment>